<evidence type="ECO:0008006" key="4">
    <source>
        <dbReference type="Google" id="ProtNLM"/>
    </source>
</evidence>
<protein>
    <recommendedName>
        <fullName evidence="4">Endonuclease-reverse transcriptase</fullName>
    </recommendedName>
</protein>
<feature type="compositionally biased region" description="Polar residues" evidence="2">
    <location>
        <begin position="292"/>
        <end position="304"/>
    </location>
</feature>
<feature type="compositionally biased region" description="Polar residues" evidence="2">
    <location>
        <begin position="250"/>
        <end position="259"/>
    </location>
</feature>
<feature type="compositionally biased region" description="Basic and acidic residues" evidence="2">
    <location>
        <begin position="226"/>
        <end position="241"/>
    </location>
</feature>
<reference evidence="3" key="1">
    <citation type="submission" date="2021-05" db="EMBL/GenBank/DDBJ databases">
        <authorList>
            <person name="Alioto T."/>
            <person name="Alioto T."/>
            <person name="Gomez Garrido J."/>
        </authorList>
    </citation>
    <scope>NUCLEOTIDE SEQUENCE</scope>
</reference>
<evidence type="ECO:0000256" key="2">
    <source>
        <dbReference type="SAM" id="MobiDB-lite"/>
    </source>
</evidence>
<keyword evidence="1" id="KW-0175">Coiled coil</keyword>
<dbReference type="AlphaFoldDB" id="A0A8D8XT68"/>
<dbReference type="Gene3D" id="3.30.70.1820">
    <property type="entry name" value="L1 transposable element, RRM domain"/>
    <property type="match status" value="1"/>
</dbReference>
<feature type="compositionally biased region" description="Acidic residues" evidence="2">
    <location>
        <begin position="202"/>
        <end position="211"/>
    </location>
</feature>
<organism evidence="3">
    <name type="scientific">Cacopsylla melanoneura</name>
    <dbReference type="NCBI Taxonomy" id="428564"/>
    <lineage>
        <taxon>Eukaryota</taxon>
        <taxon>Metazoa</taxon>
        <taxon>Ecdysozoa</taxon>
        <taxon>Arthropoda</taxon>
        <taxon>Hexapoda</taxon>
        <taxon>Insecta</taxon>
        <taxon>Pterygota</taxon>
        <taxon>Neoptera</taxon>
        <taxon>Paraneoptera</taxon>
        <taxon>Hemiptera</taxon>
        <taxon>Sternorrhyncha</taxon>
        <taxon>Psylloidea</taxon>
        <taxon>Psyllidae</taxon>
        <taxon>Psyllinae</taxon>
        <taxon>Cacopsylla</taxon>
    </lineage>
</organism>
<feature type="coiled-coil region" evidence="1">
    <location>
        <begin position="30"/>
        <end position="97"/>
    </location>
</feature>
<sequence>MSEILDKVVAELAASRTMMMEEFRNTNAKIDNVEKKLDPLTKRMDIVEQKVETHTKQMDTLYEKEKRKRNVIIFGIEQEQGENYASLEEKVRNMIREKMDITILSTEVDSVKRFGRAQNNQRPIIMALTTWKRKMELISNGRKLKGTGISIREDFPQEVQRIRKSLYEEMMEHRRNGRKAYIRYDKLIVEGNENNGNKKEEDEKEEIEMMEDETKGGSGSEKGKRKAETDLKLELKKDNRKQILKKTITRQRSYSGSRVVLNQSKLDSFVNSPQCASQQNNSQTYNSQPNSPLVSQQNSSQTNERNPEPEAK</sequence>
<accession>A0A8D8XT68</accession>
<name>A0A8D8XT68_9HEMI</name>
<feature type="compositionally biased region" description="Low complexity" evidence="2">
    <location>
        <begin position="277"/>
        <end position="291"/>
    </location>
</feature>
<feature type="region of interest" description="Disordered" evidence="2">
    <location>
        <begin position="271"/>
        <end position="312"/>
    </location>
</feature>
<proteinExistence type="predicted"/>
<evidence type="ECO:0000256" key="1">
    <source>
        <dbReference type="SAM" id="Coils"/>
    </source>
</evidence>
<feature type="region of interest" description="Disordered" evidence="2">
    <location>
        <begin position="192"/>
        <end position="259"/>
    </location>
</feature>
<dbReference type="EMBL" id="HBUF01345128">
    <property type="protein sequence ID" value="CAG6708568.1"/>
    <property type="molecule type" value="Transcribed_RNA"/>
</dbReference>
<evidence type="ECO:0000313" key="3">
    <source>
        <dbReference type="EMBL" id="CAG6708568.1"/>
    </source>
</evidence>